<dbReference type="InterPro" id="IPR010614">
    <property type="entry name" value="RAD3-like_helicase_DEAD"/>
</dbReference>
<dbReference type="GO" id="GO:0006281">
    <property type="term" value="P:DNA repair"/>
    <property type="evidence" value="ECO:0007669"/>
    <property type="project" value="UniProtKB-KW"/>
</dbReference>
<dbReference type="GO" id="GO:0043139">
    <property type="term" value="F:5'-3' DNA helicase activity"/>
    <property type="evidence" value="ECO:0007669"/>
    <property type="project" value="UniProtKB-EC"/>
</dbReference>
<keyword evidence="6 14" id="KW-0347">Helicase</keyword>
<evidence type="ECO:0000313" key="15">
    <source>
        <dbReference type="Proteomes" id="UP001301797"/>
    </source>
</evidence>
<dbReference type="PANTHER" id="PTHR11472">
    <property type="entry name" value="DNA REPAIR DEAD HELICASE RAD3/XP-D SUBFAMILY MEMBER"/>
    <property type="match status" value="1"/>
</dbReference>
<keyword evidence="8" id="KW-0408">Iron</keyword>
<dbReference type="GO" id="GO:0046872">
    <property type="term" value="F:metal ion binding"/>
    <property type="evidence" value="ECO:0007669"/>
    <property type="project" value="UniProtKB-KW"/>
</dbReference>
<dbReference type="InterPro" id="IPR006555">
    <property type="entry name" value="ATP-dep_Helicase_C"/>
</dbReference>
<dbReference type="RefSeq" id="WP_317137269.1">
    <property type="nucleotide sequence ID" value="NZ_CP043875.1"/>
</dbReference>
<dbReference type="Pfam" id="PF06733">
    <property type="entry name" value="DEAD_2"/>
    <property type="match status" value="1"/>
</dbReference>
<dbReference type="InterPro" id="IPR042493">
    <property type="entry name" value="XPD_DNA_FeS"/>
</dbReference>
<protein>
    <submittedName>
        <fullName evidence="14">ATP-dependent DNA helicase</fullName>
    </submittedName>
</protein>
<dbReference type="InterPro" id="IPR027417">
    <property type="entry name" value="P-loop_NTPase"/>
</dbReference>
<evidence type="ECO:0000256" key="4">
    <source>
        <dbReference type="ARBA" id="ARBA00022763"/>
    </source>
</evidence>
<keyword evidence="9" id="KW-0411">Iron-sulfur</keyword>
<dbReference type="GO" id="GO:0003677">
    <property type="term" value="F:DNA binding"/>
    <property type="evidence" value="ECO:0007669"/>
    <property type="project" value="UniProtKB-KW"/>
</dbReference>
<dbReference type="AlphaFoldDB" id="A0AA97FA63"/>
<evidence type="ECO:0000256" key="9">
    <source>
        <dbReference type="ARBA" id="ARBA00023014"/>
    </source>
</evidence>
<evidence type="ECO:0000256" key="1">
    <source>
        <dbReference type="ARBA" id="ARBA00022485"/>
    </source>
</evidence>
<evidence type="ECO:0000313" key="14">
    <source>
        <dbReference type="EMBL" id="WOF15695.1"/>
    </source>
</evidence>
<dbReference type="GO" id="GO:0051539">
    <property type="term" value="F:4 iron, 4 sulfur cluster binding"/>
    <property type="evidence" value="ECO:0007669"/>
    <property type="project" value="UniProtKB-KW"/>
</dbReference>
<evidence type="ECO:0000256" key="7">
    <source>
        <dbReference type="ARBA" id="ARBA00022840"/>
    </source>
</evidence>
<dbReference type="SUPFAM" id="SSF52540">
    <property type="entry name" value="P-loop containing nucleoside triphosphate hydrolases"/>
    <property type="match status" value="2"/>
</dbReference>
<keyword evidence="11" id="KW-0234">DNA repair</keyword>
<dbReference type="GO" id="GO:0005524">
    <property type="term" value="F:ATP binding"/>
    <property type="evidence" value="ECO:0007669"/>
    <property type="project" value="UniProtKB-KW"/>
</dbReference>
<accession>A0AA97FA63</accession>
<keyword evidence="15" id="KW-1185">Reference proteome</keyword>
<keyword evidence="12" id="KW-0413">Isomerase</keyword>
<dbReference type="PROSITE" id="PS51193">
    <property type="entry name" value="HELICASE_ATP_BIND_2"/>
    <property type="match status" value="1"/>
</dbReference>
<dbReference type="Gene3D" id="1.10.275.40">
    <property type="match status" value="1"/>
</dbReference>
<name>A0AA97FA63_9EURY</name>
<dbReference type="SMART" id="SM00488">
    <property type="entry name" value="DEXDc2"/>
    <property type="match status" value="1"/>
</dbReference>
<keyword evidence="3" id="KW-0547">Nucleotide-binding</keyword>
<reference evidence="14 15" key="1">
    <citation type="submission" date="2019-09" db="EMBL/GenBank/DDBJ databases">
        <title>The complete genome of Methanoplanus sp. FWC-SCC4.</title>
        <authorList>
            <person name="Chen S.-C."/>
            <person name="Zhou Y.-Z."/>
            <person name="Lai M.-C."/>
        </authorList>
    </citation>
    <scope>NUCLEOTIDE SEQUENCE [LARGE SCALE GENOMIC DNA]</scope>
    <source>
        <strain evidence="14 15">FWC-SCC4</strain>
    </source>
</reference>
<keyword evidence="10" id="KW-0238">DNA-binding</keyword>
<dbReference type="InterPro" id="IPR014013">
    <property type="entry name" value="Helic_SF1/SF2_ATP-bd_DinG/Rad3"/>
</dbReference>
<evidence type="ECO:0000256" key="11">
    <source>
        <dbReference type="ARBA" id="ARBA00023204"/>
    </source>
</evidence>
<proteinExistence type="predicted"/>
<dbReference type="Pfam" id="PF13307">
    <property type="entry name" value="Helicase_C_2"/>
    <property type="match status" value="1"/>
</dbReference>
<keyword evidence="5" id="KW-0378">Hydrolase</keyword>
<dbReference type="EMBL" id="CP043875">
    <property type="protein sequence ID" value="WOF15695.1"/>
    <property type="molecule type" value="Genomic_DNA"/>
</dbReference>
<evidence type="ECO:0000256" key="10">
    <source>
        <dbReference type="ARBA" id="ARBA00023125"/>
    </source>
</evidence>
<dbReference type="PANTHER" id="PTHR11472:SF34">
    <property type="entry name" value="REGULATOR OF TELOMERE ELONGATION HELICASE 1"/>
    <property type="match status" value="1"/>
</dbReference>
<evidence type="ECO:0000256" key="5">
    <source>
        <dbReference type="ARBA" id="ARBA00022801"/>
    </source>
</evidence>
<organism evidence="14 15">
    <name type="scientific">Methanochimaera problematica</name>
    <dbReference type="NCBI Taxonomy" id="2609417"/>
    <lineage>
        <taxon>Archaea</taxon>
        <taxon>Methanobacteriati</taxon>
        <taxon>Methanobacteriota</taxon>
        <taxon>Stenosarchaea group</taxon>
        <taxon>Methanomicrobia</taxon>
        <taxon>Methanomicrobiales</taxon>
        <taxon>Methanomicrobiaceae</taxon>
        <taxon>Methanochimaera</taxon>
    </lineage>
</organism>
<sequence length="668" mass="75565">MDCLDDWFPYDTYRPHQQEMLDLAAECTKNGLTCMIDAPTGSGKSSVLSALLSQAKGKKILVAVRTVSQLNTFIRELELIRKKKNNVKVAYLVGKRKMCMMGGEGDIYRLCEGLKAFSTSLMRERAQRGSLVPSNDPVLKTQLKRQDYDHPLLCPYFIRSRIYQEGGDGLKMIPSNTLRTKAEQTSRRIVTPDKIHETCGDICPYEVMLQAARDADVILLNFHHIFNETIREQMYQSIGIEPENTILLIDEAHNCGDTVQSIQTVTLSESNLINAQNELSHMRGQVGGVEAVLNLIPRVQNFMNGLKRSMKNEDWFDPVIFSRFILNGSLYNKMEEIADDLLRINEAVHEAKLQKGDFKESPVEKLTEFFLRIINSSGDAAYLTIYKKVDQDVIALEVRNIDPSETLIKTANEHSACILISGTLSPVESYKKLYFGNIEVRTLSLPNAFPKENRIIFCSRDITSSYSKRRDPENTDKIKSYINEFAGLRGNLAVYFPSYDLLNTYTDRLPQKIRGKNVFIESQDSSKATNDLREFMSLPETGKSGILFGVCGGKWSEGLDYRGEMLNGAIVIGLPLAPYNDVRRMINSYFKSKFGKEGEFISYTLPAINKALQALGRVLRTPDDKGVLLLGESRFLEDSVRKGLPPWMQAEMTECNIEEFKKGITGWK</sequence>
<dbReference type="GeneID" id="85229068"/>
<dbReference type="Proteomes" id="UP001301797">
    <property type="component" value="Chromosome"/>
</dbReference>
<dbReference type="SMART" id="SM00491">
    <property type="entry name" value="HELICc2"/>
    <property type="match status" value="1"/>
</dbReference>
<evidence type="ECO:0000256" key="8">
    <source>
        <dbReference type="ARBA" id="ARBA00023004"/>
    </source>
</evidence>
<evidence type="ECO:0000256" key="12">
    <source>
        <dbReference type="ARBA" id="ARBA00023235"/>
    </source>
</evidence>
<feature type="domain" description="Helicase ATP-binding" evidence="13">
    <location>
        <begin position="3"/>
        <end position="302"/>
    </location>
</feature>
<dbReference type="GO" id="GO:0016818">
    <property type="term" value="F:hydrolase activity, acting on acid anhydrides, in phosphorus-containing anhydrides"/>
    <property type="evidence" value="ECO:0007669"/>
    <property type="project" value="InterPro"/>
</dbReference>
<gene>
    <name evidence="14" type="ORF">F1737_02825</name>
</gene>
<evidence type="ECO:0000256" key="2">
    <source>
        <dbReference type="ARBA" id="ARBA00022723"/>
    </source>
</evidence>
<evidence type="ECO:0000256" key="6">
    <source>
        <dbReference type="ARBA" id="ARBA00022806"/>
    </source>
</evidence>
<evidence type="ECO:0000259" key="13">
    <source>
        <dbReference type="PROSITE" id="PS51193"/>
    </source>
</evidence>
<dbReference type="Gene3D" id="1.10.30.20">
    <property type="entry name" value="Bacterial XPD DNA helicase, FeS cluster domain"/>
    <property type="match status" value="1"/>
</dbReference>
<dbReference type="InterPro" id="IPR006554">
    <property type="entry name" value="Helicase-like_DEXD_c2"/>
</dbReference>
<keyword evidence="1" id="KW-0004">4Fe-4S</keyword>
<keyword evidence="2" id="KW-0479">Metal-binding</keyword>
<keyword evidence="7" id="KW-0067">ATP-binding</keyword>
<dbReference type="Gene3D" id="3.40.50.300">
    <property type="entry name" value="P-loop containing nucleotide triphosphate hydrolases"/>
    <property type="match status" value="2"/>
</dbReference>
<dbReference type="KEGG" id="mefw:F1737_02825"/>
<keyword evidence="4" id="KW-0227">DNA damage</keyword>
<evidence type="ECO:0000256" key="3">
    <source>
        <dbReference type="ARBA" id="ARBA00022741"/>
    </source>
</evidence>
<dbReference type="InterPro" id="IPR045028">
    <property type="entry name" value="DinG/Rad3-like"/>
</dbReference>